<proteinExistence type="inferred from homology"/>
<dbReference type="SUPFAM" id="SSF53067">
    <property type="entry name" value="Actin-like ATPase domain"/>
    <property type="match status" value="1"/>
</dbReference>
<dbReference type="Pfam" id="PF00480">
    <property type="entry name" value="ROK"/>
    <property type="match status" value="1"/>
</dbReference>
<gene>
    <name evidence="2" type="ORF">DMH04_25815</name>
</gene>
<dbReference type="OrthoDB" id="3189808at2"/>
<reference evidence="2 3" key="1">
    <citation type="submission" date="2018-05" db="EMBL/GenBank/DDBJ databases">
        <title>Evolution of GPA BGCs.</title>
        <authorList>
            <person name="Waglechner N."/>
            <person name="Wright G.D."/>
        </authorList>
    </citation>
    <scope>NUCLEOTIDE SEQUENCE [LARGE SCALE GENOMIC DNA]</scope>
    <source>
        <strain evidence="2 3">A82846</strain>
    </source>
</reference>
<comment type="similarity">
    <text evidence="1">Belongs to the ROK (NagC/XylR) family.</text>
</comment>
<dbReference type="SUPFAM" id="SSF46785">
    <property type="entry name" value="Winged helix' DNA-binding domain"/>
    <property type="match status" value="1"/>
</dbReference>
<dbReference type="AlphaFoldDB" id="A0A428Z5T4"/>
<dbReference type="InterPro" id="IPR036390">
    <property type="entry name" value="WH_DNA-bd_sf"/>
</dbReference>
<dbReference type="PANTHER" id="PTHR18964">
    <property type="entry name" value="ROK (REPRESSOR, ORF, KINASE) FAMILY"/>
    <property type="match status" value="1"/>
</dbReference>
<organism evidence="2 3">
    <name type="scientific">Kibdelosporangium aridum</name>
    <dbReference type="NCBI Taxonomy" id="2030"/>
    <lineage>
        <taxon>Bacteria</taxon>
        <taxon>Bacillati</taxon>
        <taxon>Actinomycetota</taxon>
        <taxon>Actinomycetes</taxon>
        <taxon>Pseudonocardiales</taxon>
        <taxon>Pseudonocardiaceae</taxon>
        <taxon>Kibdelosporangium</taxon>
    </lineage>
</organism>
<dbReference type="InterPro" id="IPR011991">
    <property type="entry name" value="ArsR-like_HTH"/>
</dbReference>
<evidence type="ECO:0000313" key="3">
    <source>
        <dbReference type="Proteomes" id="UP000287547"/>
    </source>
</evidence>
<dbReference type="Proteomes" id="UP000287547">
    <property type="component" value="Unassembled WGS sequence"/>
</dbReference>
<dbReference type="Gene3D" id="1.10.10.10">
    <property type="entry name" value="Winged helix-like DNA-binding domain superfamily/Winged helix DNA-binding domain"/>
    <property type="match status" value="1"/>
</dbReference>
<dbReference type="InterPro" id="IPR000600">
    <property type="entry name" value="ROK"/>
</dbReference>
<comment type="caution">
    <text evidence="2">The sequence shown here is derived from an EMBL/GenBank/DDBJ whole genome shotgun (WGS) entry which is preliminary data.</text>
</comment>
<sequence>MSNKGGSVPQPPTAEILRLVSSGEASSRTDLARILGLARSTVSLRVQELIDAGLLTETGEGPSRGGRKPRVLKPAGDGGYVVGADVGARHVRLAGYDLSGERLHLTEVELDIAAGPEACLTGLLEIIDDLGRILAGQRLLGLGVGLPGPVNFEDGRVERPARMPGWHGFEVRDWLTERLNIPVAVDNDANVVALGELHTRNRGPEHLVVVKAGTGVGCGVIVSGVVHRGANGVSGDVSHVRVQAAGETLCACGNTGCLETIASGAAIARGVGARDTRHLVELANDAEPQATAAVRRAGGHLGEVLSTVVNFFNPHAVLLTGLLSSVEPYVAAVRGALYERCLPMATQNLEVAVAQAGQDAGPLGAGMLALHQVHRKERN</sequence>
<dbReference type="Gene3D" id="3.30.420.40">
    <property type="match status" value="2"/>
</dbReference>
<evidence type="ECO:0000256" key="1">
    <source>
        <dbReference type="ARBA" id="ARBA00006479"/>
    </source>
</evidence>
<protein>
    <submittedName>
        <fullName evidence="2">ROK family transcriptional regulator</fullName>
    </submittedName>
</protein>
<dbReference type="EMBL" id="QHKI01000023">
    <property type="protein sequence ID" value="RSM82231.1"/>
    <property type="molecule type" value="Genomic_DNA"/>
</dbReference>
<name>A0A428Z5T4_KIBAR</name>
<dbReference type="PANTHER" id="PTHR18964:SF173">
    <property type="entry name" value="GLUCOKINASE"/>
    <property type="match status" value="1"/>
</dbReference>
<accession>A0A428Z5T4</accession>
<dbReference type="InterPro" id="IPR043129">
    <property type="entry name" value="ATPase_NBD"/>
</dbReference>
<evidence type="ECO:0000313" key="2">
    <source>
        <dbReference type="EMBL" id="RSM82231.1"/>
    </source>
</evidence>
<dbReference type="InterPro" id="IPR036388">
    <property type="entry name" value="WH-like_DNA-bd_sf"/>
</dbReference>
<dbReference type="CDD" id="cd00090">
    <property type="entry name" value="HTH_ARSR"/>
    <property type="match status" value="1"/>
</dbReference>
<dbReference type="Pfam" id="PF12840">
    <property type="entry name" value="HTH_20"/>
    <property type="match status" value="1"/>
</dbReference>